<name>A0ABV7F8W9_9BURK</name>
<evidence type="ECO:0008006" key="4">
    <source>
        <dbReference type="Google" id="ProtNLM"/>
    </source>
</evidence>
<reference evidence="3" key="1">
    <citation type="journal article" date="2019" name="Int. J. Syst. Evol. Microbiol.">
        <title>The Global Catalogue of Microorganisms (GCM) 10K type strain sequencing project: providing services to taxonomists for standard genome sequencing and annotation.</title>
        <authorList>
            <consortium name="The Broad Institute Genomics Platform"/>
            <consortium name="The Broad Institute Genome Sequencing Center for Infectious Disease"/>
            <person name="Wu L."/>
            <person name="Ma J."/>
        </authorList>
    </citation>
    <scope>NUCLEOTIDE SEQUENCE [LARGE SCALE GENOMIC DNA]</scope>
    <source>
        <strain evidence="3">KCTC 42986</strain>
    </source>
</reference>
<dbReference type="Proteomes" id="UP001595530">
    <property type="component" value="Unassembled WGS sequence"/>
</dbReference>
<proteinExistence type="predicted"/>
<comment type="caution">
    <text evidence="2">The sequence shown here is derived from an EMBL/GenBank/DDBJ whole genome shotgun (WGS) entry which is preliminary data.</text>
</comment>
<evidence type="ECO:0000313" key="2">
    <source>
        <dbReference type="EMBL" id="MFC3110676.1"/>
    </source>
</evidence>
<organism evidence="2 3">
    <name type="scientific">Undibacterium arcticum</name>
    <dbReference type="NCBI Taxonomy" id="1762892"/>
    <lineage>
        <taxon>Bacteria</taxon>
        <taxon>Pseudomonadati</taxon>
        <taxon>Pseudomonadota</taxon>
        <taxon>Betaproteobacteria</taxon>
        <taxon>Burkholderiales</taxon>
        <taxon>Oxalobacteraceae</taxon>
        <taxon>Undibacterium</taxon>
    </lineage>
</organism>
<keyword evidence="1" id="KW-0732">Signal</keyword>
<feature type="signal peptide" evidence="1">
    <location>
        <begin position="1"/>
        <end position="23"/>
    </location>
</feature>
<evidence type="ECO:0000256" key="1">
    <source>
        <dbReference type="SAM" id="SignalP"/>
    </source>
</evidence>
<sequence>MNKAFAAILIIAAAMGIATVATAATAEDKLTYKAAQESAATEYKIAREKCNSFAANAKEICVTEAEAARTRTTAEAEAQYKNTPSARASASTAIANSEYDVAKTKCDNKAGNDKDVCIKEAKAANVSAKADAKADKKVVAARTDARNDKQDANYKVAIEKCDALAGASKDSCVASAKALYGK</sequence>
<feature type="chain" id="PRO_5045416208" description="Cell envelope biogenesis protein TolA" evidence="1">
    <location>
        <begin position="24"/>
        <end position="182"/>
    </location>
</feature>
<protein>
    <recommendedName>
        <fullName evidence="4">Cell envelope biogenesis protein TolA</fullName>
    </recommendedName>
</protein>
<keyword evidence="3" id="KW-1185">Reference proteome</keyword>
<gene>
    <name evidence="2" type="ORF">ACFOFO_22430</name>
</gene>
<dbReference type="RefSeq" id="WP_390322762.1">
    <property type="nucleotide sequence ID" value="NZ_JBHRTP010000085.1"/>
</dbReference>
<dbReference type="EMBL" id="JBHRTP010000085">
    <property type="protein sequence ID" value="MFC3110676.1"/>
    <property type="molecule type" value="Genomic_DNA"/>
</dbReference>
<evidence type="ECO:0000313" key="3">
    <source>
        <dbReference type="Proteomes" id="UP001595530"/>
    </source>
</evidence>
<accession>A0ABV7F8W9</accession>